<feature type="region of interest" description="Disordered" evidence="6">
    <location>
        <begin position="92"/>
        <end position="117"/>
    </location>
</feature>
<dbReference type="Gene3D" id="3.30.450.60">
    <property type="match status" value="1"/>
</dbReference>
<dbReference type="OrthoDB" id="870at2759"/>
<keyword evidence="4" id="KW-0472">Membrane</keyword>
<keyword evidence="5" id="KW-0968">Cytoplasmic vesicle</keyword>
<feature type="compositionally biased region" description="Low complexity" evidence="6">
    <location>
        <begin position="278"/>
        <end position="288"/>
    </location>
</feature>
<feature type="region of interest" description="Disordered" evidence="6">
    <location>
        <begin position="278"/>
        <end position="299"/>
    </location>
</feature>
<sequence length="573" mass="62962">MNRHSLRQLIFQFAPNSTSPSFSTISSSIQAVGLKNGSNSASNGKIRDNSSNCIIEISQSTTAYKLNLGRIYIIAAVSKPTSSKSVKLSILNDQETSHNSETDSEAEAEDTKNPWESQQTNILNPTLIFTLLKQLYTVYSDYCGTPLKASKIEENYDVLSNVTQDFFQSGHPFITDINMLKENTPNRESLGSKIINTTSSIAKSYGPGSNLSLSSLTSQVSGSVGRASSASGNSTKFKGSSSQSLDAVPWRKAGIRYTNNELFLDITETLNVVLATPSSSASSSASSSVRKSHNSKTLKTKAHNISNNNLHPRYATITGQVDFRSTLSGIPHVQLVLNLNGHNLNLPALHQSINKTKFKESEGSILSFIPPDGKFKLMDYVLDIDSYPHSKLRSKNMNKSLGLVEIQYNENLGLRHNEFEIKLNLPMNVKINSVQGLRIGIKSNFKEDDQTTTTVKVLRVSHGDFQIKGHDKYEWVFDEDVKLGINPILRCIIESEDDDHQTAAGHSNVNTTSDPSTNKASFPKEISLHYSHKGGLASGIRVESLNILKGFNDAVKPFKGVKYSTKTGEFVIR</sequence>
<evidence type="ECO:0000259" key="7">
    <source>
        <dbReference type="PROSITE" id="PS51072"/>
    </source>
</evidence>
<feature type="compositionally biased region" description="Polar residues" evidence="6">
    <location>
        <begin position="504"/>
        <end position="520"/>
    </location>
</feature>
<evidence type="ECO:0000256" key="6">
    <source>
        <dbReference type="SAM" id="MobiDB-lite"/>
    </source>
</evidence>
<evidence type="ECO:0000313" key="8">
    <source>
        <dbReference type="EMBL" id="KAH3674287.1"/>
    </source>
</evidence>
<dbReference type="InterPro" id="IPR036168">
    <property type="entry name" value="AP2_Mu_C_sf"/>
</dbReference>
<dbReference type="GO" id="GO:0030131">
    <property type="term" value="C:clathrin adaptor complex"/>
    <property type="evidence" value="ECO:0007669"/>
    <property type="project" value="InterPro"/>
</dbReference>
<name>A0A9P8PLW6_WICPI</name>
<comment type="caution">
    <text evidence="8">The sequence shown here is derived from an EMBL/GenBank/DDBJ whole genome shotgun (WGS) entry which is preliminary data.</text>
</comment>
<evidence type="ECO:0000256" key="5">
    <source>
        <dbReference type="ARBA" id="ARBA00023329"/>
    </source>
</evidence>
<keyword evidence="3" id="KW-0653">Protein transport</keyword>
<comment type="subcellular location">
    <subcellularLocation>
        <location evidence="1">Cytoplasmic vesicle membrane</location>
    </subcellularLocation>
</comment>
<proteinExistence type="predicted"/>
<evidence type="ECO:0000313" key="9">
    <source>
        <dbReference type="Proteomes" id="UP000774326"/>
    </source>
</evidence>
<dbReference type="AlphaFoldDB" id="A0A9P8PLW6"/>
<evidence type="ECO:0000256" key="2">
    <source>
        <dbReference type="ARBA" id="ARBA00022448"/>
    </source>
</evidence>
<dbReference type="PROSITE" id="PS00990">
    <property type="entry name" value="CLAT_ADAPTOR_M_1"/>
    <property type="match status" value="1"/>
</dbReference>
<feature type="region of interest" description="Disordered" evidence="6">
    <location>
        <begin position="500"/>
        <end position="520"/>
    </location>
</feature>
<dbReference type="Proteomes" id="UP000774326">
    <property type="component" value="Unassembled WGS sequence"/>
</dbReference>
<reference evidence="8" key="2">
    <citation type="submission" date="2021-01" db="EMBL/GenBank/DDBJ databases">
        <authorList>
            <person name="Schikora-Tamarit M.A."/>
        </authorList>
    </citation>
    <scope>NUCLEOTIDE SEQUENCE</scope>
    <source>
        <strain evidence="8">CBS2887</strain>
    </source>
</reference>
<dbReference type="EMBL" id="JAEUBG010005537">
    <property type="protein sequence ID" value="KAH3674287.1"/>
    <property type="molecule type" value="Genomic_DNA"/>
</dbReference>
<keyword evidence="9" id="KW-1185">Reference proteome</keyword>
<dbReference type="GO" id="GO:0006886">
    <property type="term" value="P:intracellular protein transport"/>
    <property type="evidence" value="ECO:0007669"/>
    <property type="project" value="InterPro"/>
</dbReference>
<dbReference type="InterPro" id="IPR018240">
    <property type="entry name" value="Clathrin_mu_CS"/>
</dbReference>
<protein>
    <recommendedName>
        <fullName evidence="7">MHD domain-containing protein</fullName>
    </recommendedName>
</protein>
<reference evidence="8" key="1">
    <citation type="journal article" date="2021" name="Open Biol.">
        <title>Shared evolutionary footprints suggest mitochondrial oxidative damage underlies multiple complex I losses in fungi.</title>
        <authorList>
            <person name="Schikora-Tamarit M.A."/>
            <person name="Marcet-Houben M."/>
            <person name="Nosek J."/>
            <person name="Gabaldon T."/>
        </authorList>
    </citation>
    <scope>NUCLEOTIDE SEQUENCE</scope>
    <source>
        <strain evidence="8">CBS2887</strain>
    </source>
</reference>
<evidence type="ECO:0000256" key="4">
    <source>
        <dbReference type="ARBA" id="ARBA00023136"/>
    </source>
</evidence>
<dbReference type="InterPro" id="IPR050431">
    <property type="entry name" value="Adaptor_comp_med_subunit"/>
</dbReference>
<organism evidence="8 9">
    <name type="scientific">Wickerhamomyces pijperi</name>
    <name type="common">Yeast</name>
    <name type="synonym">Pichia pijperi</name>
    <dbReference type="NCBI Taxonomy" id="599730"/>
    <lineage>
        <taxon>Eukaryota</taxon>
        <taxon>Fungi</taxon>
        <taxon>Dikarya</taxon>
        <taxon>Ascomycota</taxon>
        <taxon>Saccharomycotina</taxon>
        <taxon>Saccharomycetes</taxon>
        <taxon>Phaffomycetales</taxon>
        <taxon>Wickerhamomycetaceae</taxon>
        <taxon>Wickerhamomyces</taxon>
    </lineage>
</organism>
<keyword evidence="2" id="KW-0813">Transport</keyword>
<feature type="domain" description="MHD" evidence="7">
    <location>
        <begin position="291"/>
        <end position="573"/>
    </location>
</feature>
<gene>
    <name evidence="8" type="ORF">WICPIJ_009598</name>
</gene>
<accession>A0A9P8PLW6</accession>
<dbReference type="GO" id="GO:0030659">
    <property type="term" value="C:cytoplasmic vesicle membrane"/>
    <property type="evidence" value="ECO:0007669"/>
    <property type="project" value="UniProtKB-SubCell"/>
</dbReference>
<evidence type="ECO:0000256" key="3">
    <source>
        <dbReference type="ARBA" id="ARBA00022927"/>
    </source>
</evidence>
<evidence type="ECO:0000256" key="1">
    <source>
        <dbReference type="ARBA" id="ARBA00004156"/>
    </source>
</evidence>
<dbReference type="SUPFAM" id="SSF49447">
    <property type="entry name" value="Second domain of Mu2 adaptin subunit (ap50) of ap2 adaptor"/>
    <property type="match status" value="1"/>
</dbReference>
<dbReference type="Pfam" id="PF00928">
    <property type="entry name" value="Adap_comp_sub"/>
    <property type="match status" value="1"/>
</dbReference>
<dbReference type="GO" id="GO:0016192">
    <property type="term" value="P:vesicle-mediated transport"/>
    <property type="evidence" value="ECO:0007669"/>
    <property type="project" value="InterPro"/>
</dbReference>
<feature type="compositionally biased region" description="Basic residues" evidence="6">
    <location>
        <begin position="290"/>
        <end position="299"/>
    </location>
</feature>
<dbReference type="PROSITE" id="PS51072">
    <property type="entry name" value="MHD"/>
    <property type="match status" value="1"/>
</dbReference>
<dbReference type="PANTHER" id="PTHR10529">
    <property type="entry name" value="AP COMPLEX SUBUNIT MU"/>
    <property type="match status" value="1"/>
</dbReference>
<dbReference type="Gene3D" id="2.60.40.1170">
    <property type="entry name" value="Mu homology domain, subdomain B"/>
    <property type="match status" value="2"/>
</dbReference>
<dbReference type="PROSITE" id="PS00991">
    <property type="entry name" value="CLAT_ADAPTOR_M_2"/>
    <property type="match status" value="1"/>
</dbReference>
<dbReference type="InterPro" id="IPR028565">
    <property type="entry name" value="MHD"/>
</dbReference>